<evidence type="ECO:0000313" key="3">
    <source>
        <dbReference type="EMBL" id="AUH64174.1"/>
    </source>
</evidence>
<evidence type="ECO:0000313" key="4">
    <source>
        <dbReference type="Proteomes" id="UP000234530"/>
    </source>
</evidence>
<proteinExistence type="predicted"/>
<keyword evidence="1" id="KW-0472">Membrane</keyword>
<protein>
    <recommendedName>
        <fullName evidence="2">VWFA domain-containing protein</fullName>
    </recommendedName>
</protein>
<dbReference type="SUPFAM" id="SSF53300">
    <property type="entry name" value="vWA-like"/>
    <property type="match status" value="1"/>
</dbReference>
<dbReference type="Gene3D" id="3.40.50.410">
    <property type="entry name" value="von Willebrand factor, type A domain"/>
    <property type="match status" value="1"/>
</dbReference>
<dbReference type="PROSITE" id="PS50234">
    <property type="entry name" value="VWFA"/>
    <property type="match status" value="1"/>
</dbReference>
<keyword evidence="4" id="KW-1185">Reference proteome</keyword>
<dbReference type="SMART" id="SM00327">
    <property type="entry name" value="VWA"/>
    <property type="match status" value="1"/>
</dbReference>
<dbReference type="PANTHER" id="PTHR22550:SF18">
    <property type="entry name" value="VWFA DOMAIN-CONTAINING PROTEIN"/>
    <property type="match status" value="1"/>
</dbReference>
<dbReference type="EMBL" id="CP025430">
    <property type="protein sequence ID" value="AUH64174.1"/>
    <property type="molecule type" value="Genomic_DNA"/>
</dbReference>
<feature type="domain" description="VWFA" evidence="2">
    <location>
        <begin position="87"/>
        <end position="277"/>
    </location>
</feature>
<dbReference type="KEGG" id="pzh:CX676_08420"/>
<keyword evidence="1" id="KW-0812">Transmembrane</keyword>
<dbReference type="RefSeq" id="WP_101752212.1">
    <property type="nucleotide sequence ID" value="NZ_CP025430.1"/>
</dbReference>
<feature type="transmembrane region" description="Helical" evidence="1">
    <location>
        <begin position="293"/>
        <end position="310"/>
    </location>
</feature>
<dbReference type="OrthoDB" id="6206554at2"/>
<reference evidence="3 4" key="1">
    <citation type="journal article" date="2013" name="Antonie Van Leeuwenhoek">
        <title>Paracoccus zhejiangensis sp. nov., isolated from activated sludge in wastewater-treatment system.</title>
        <authorList>
            <person name="Wu Z.G."/>
            <person name="Zhang D.F."/>
            <person name="Liu Y.L."/>
            <person name="Wang F."/>
            <person name="Jiang X."/>
            <person name="Li C."/>
            <person name="Li S.P."/>
            <person name="Hong Q."/>
            <person name="Li W.J."/>
        </authorList>
    </citation>
    <scope>NUCLEOTIDE SEQUENCE [LARGE SCALE GENOMIC DNA]</scope>
    <source>
        <strain evidence="3 4">J6</strain>
    </source>
</reference>
<dbReference type="Pfam" id="PF00092">
    <property type="entry name" value="VWA"/>
    <property type="match status" value="1"/>
</dbReference>
<dbReference type="Proteomes" id="UP000234530">
    <property type="component" value="Chromosome"/>
</dbReference>
<gene>
    <name evidence="3" type="ORF">CX676_08420</name>
</gene>
<accession>A0A2H5EY20</accession>
<organism evidence="3 4">
    <name type="scientific">Paracoccus zhejiangensis</name>
    <dbReference type="NCBI Taxonomy" id="1077935"/>
    <lineage>
        <taxon>Bacteria</taxon>
        <taxon>Pseudomonadati</taxon>
        <taxon>Pseudomonadota</taxon>
        <taxon>Alphaproteobacteria</taxon>
        <taxon>Rhodobacterales</taxon>
        <taxon>Paracoccaceae</taxon>
        <taxon>Paracoccus</taxon>
    </lineage>
</organism>
<evidence type="ECO:0000259" key="2">
    <source>
        <dbReference type="PROSITE" id="PS50234"/>
    </source>
</evidence>
<evidence type="ECO:0000256" key="1">
    <source>
        <dbReference type="SAM" id="Phobius"/>
    </source>
</evidence>
<feature type="transmembrane region" description="Helical" evidence="1">
    <location>
        <begin position="53"/>
        <end position="71"/>
    </location>
</feature>
<name>A0A2H5EY20_9RHOB</name>
<dbReference type="InterPro" id="IPR050768">
    <property type="entry name" value="UPF0353/GerABKA_families"/>
</dbReference>
<dbReference type="AlphaFoldDB" id="A0A2H5EY20"/>
<dbReference type="PANTHER" id="PTHR22550">
    <property type="entry name" value="SPORE GERMINATION PROTEIN"/>
    <property type="match status" value="1"/>
</dbReference>
<sequence length="314" mass="33481">MNLAAPFVLILLPLPLILRWLWPAPERPRPALHVPAPVFAGAEPGQGRQADRAGLLIAALAWVALVIALAGPRISEVSDMLPASGREIVLALDLSGSMVKEDFRLDGQPISRLEAVKRTASAFVEARKGDRIGLVIFGDRAYFAAPLTFDVGTVSRAIDEAQIGISGRSTAISDGLGLALKRLADSEAPSRVVVLLSDGVNTSGEVPAVSVARLAAGKGIRVHTIALGPDDLESQPQSRDAVDAKTLREVAEASGGASFRVRDMADLLAMARTLDRLEPGQSERPPLRFWRSLWVWPAGLAALCLLVLGLRRPR</sequence>
<keyword evidence="1" id="KW-1133">Transmembrane helix</keyword>
<dbReference type="InterPro" id="IPR036465">
    <property type="entry name" value="vWFA_dom_sf"/>
</dbReference>
<dbReference type="InterPro" id="IPR002035">
    <property type="entry name" value="VWF_A"/>
</dbReference>